<reference evidence="3" key="1">
    <citation type="submission" date="2021-03" db="EMBL/GenBank/DDBJ databases">
        <authorList>
            <person name="Bekaert M."/>
        </authorList>
    </citation>
    <scope>NUCLEOTIDE SEQUENCE</scope>
</reference>
<feature type="domain" description="Exonuclease" evidence="2">
    <location>
        <begin position="596"/>
        <end position="741"/>
    </location>
</feature>
<dbReference type="SUPFAM" id="SSF53098">
    <property type="entry name" value="Ribonuclease H-like"/>
    <property type="match status" value="1"/>
</dbReference>
<evidence type="ECO:0000259" key="2">
    <source>
        <dbReference type="SMART" id="SM00479"/>
    </source>
</evidence>
<dbReference type="Pfam" id="PF13482">
    <property type="entry name" value="RNase_H_2"/>
    <property type="match status" value="1"/>
</dbReference>
<keyword evidence="4" id="KW-1185">Reference proteome</keyword>
<protein>
    <recommendedName>
        <fullName evidence="2">Exonuclease domain-containing protein</fullName>
    </recommendedName>
</protein>
<dbReference type="CDD" id="cd06127">
    <property type="entry name" value="DEDDh"/>
    <property type="match status" value="1"/>
</dbReference>
<dbReference type="Pfam" id="PF25244">
    <property type="entry name" value="PML_C"/>
    <property type="match status" value="1"/>
</dbReference>
<evidence type="ECO:0000256" key="1">
    <source>
        <dbReference type="SAM" id="MobiDB-lite"/>
    </source>
</evidence>
<dbReference type="PANTHER" id="PTHR31751">
    <property type="entry name" value="SI:CH211-108C17.2-RELATED-RELATED"/>
    <property type="match status" value="1"/>
</dbReference>
<dbReference type="InterPro" id="IPR049012">
    <property type="entry name" value="Mutator_transp_dom"/>
</dbReference>
<dbReference type="OrthoDB" id="6072757at2759"/>
<dbReference type="Pfam" id="PF20700">
    <property type="entry name" value="Mutator"/>
    <property type="match status" value="1"/>
</dbReference>
<dbReference type="Gene3D" id="3.30.420.10">
    <property type="entry name" value="Ribonuclease H-like superfamily/Ribonuclease H"/>
    <property type="match status" value="2"/>
</dbReference>
<dbReference type="InterPro" id="IPR013520">
    <property type="entry name" value="Ribonucl_H"/>
</dbReference>
<proteinExistence type="predicted"/>
<dbReference type="InterPro" id="IPR036397">
    <property type="entry name" value="RNaseH_sf"/>
</dbReference>
<organism evidence="3 4">
    <name type="scientific">Mytilus edulis</name>
    <name type="common">Blue mussel</name>
    <dbReference type="NCBI Taxonomy" id="6550"/>
    <lineage>
        <taxon>Eukaryota</taxon>
        <taxon>Metazoa</taxon>
        <taxon>Spiralia</taxon>
        <taxon>Lophotrochozoa</taxon>
        <taxon>Mollusca</taxon>
        <taxon>Bivalvia</taxon>
        <taxon>Autobranchia</taxon>
        <taxon>Pteriomorphia</taxon>
        <taxon>Mytilida</taxon>
        <taxon>Mytiloidea</taxon>
        <taxon>Mytilidae</taxon>
        <taxon>Mytilinae</taxon>
        <taxon>Mytilus</taxon>
    </lineage>
</organism>
<dbReference type="InterPro" id="IPR057617">
    <property type="entry name" value="PML_C"/>
</dbReference>
<dbReference type="AlphaFoldDB" id="A0A8S3S1A3"/>
<dbReference type="GO" id="GO:0003676">
    <property type="term" value="F:nucleic acid binding"/>
    <property type="evidence" value="ECO:0007669"/>
    <property type="project" value="InterPro"/>
</dbReference>
<dbReference type="Proteomes" id="UP000683360">
    <property type="component" value="Unassembled WGS sequence"/>
</dbReference>
<sequence length="822" mass="92595">MADDCDRLRVRGRFIKKDRFKKSTRMDSLNESGKSIQWGDHDYGSRGELPSEPTKEETPILVENIASNVTVSTDIGQSENISWNEGRRVVELEVLAEQLFCNKCNTPLHLKDIVGEMRYGLGSLLEVVCQICSGMKLISTGKRNEKGAFDINSKVALAMMHSGMGPDHVVNFLSTCNIPPPDPKTLKKKEKSIALSLMDEASDSCKTASAEEKAISPSDELECSFDAGWQTRGSGWQYNSNTGHSSLVGVKTGKVLDYDVRSKLCSICQHHLGRKETVPNHPCNSNWQGSSKGMEPDMALSMVTRMDNRGCTVGIIHADNDSTTTSRLKQKFANIKKRDDKNHVKKNLSKQLYAAANKYKELKGKGVIAYILRCYMYAISSKQSKEDELCERLDSIVPHLFGDHSGCSGDWCTYSKQPETYRYKHLPKGEPLSNENLRKHLETVTENYKKRSSQLVDLGSTQSNENFNNIVASKAPKNRSYGGTSSLKARVSAAVLQKNEGYTWVNKVNKKALLSPGTISVRVGQRIDRKRLWQKKNSSSVLFKRDRFKRKHKKTFQQVKAAVLEGETYQPQIEENVSVRDIETIPTKYSLEGIDNYVVFDLETTGLSRTSDITQISAYDGMNMLNLYVSPRQSISSKASDVTEKSRPVLVGHNIHSYDVPVLRNLLREFNLLSSFDNLIYGCIDTLKIAKREIPKADVQNYKQQTLVQKFLEIVYDAHNSEEDVRSLYKLFHLKLKQTCSGKDLFPFNYLSIVEGFSGVIVKKVISKDTARKLSCTGLSLHHLELAYKRNNDDGVKSIMQEHGLKGKTANVFKKFFSEKEE</sequence>
<evidence type="ECO:0000313" key="4">
    <source>
        <dbReference type="Proteomes" id="UP000683360"/>
    </source>
</evidence>
<dbReference type="InterPro" id="IPR038720">
    <property type="entry name" value="YprB_RNase_H-like_dom"/>
</dbReference>
<feature type="compositionally biased region" description="Polar residues" evidence="1">
    <location>
        <begin position="26"/>
        <end position="35"/>
    </location>
</feature>
<dbReference type="SMART" id="SM00479">
    <property type="entry name" value="EXOIII"/>
    <property type="match status" value="1"/>
</dbReference>
<evidence type="ECO:0000313" key="3">
    <source>
        <dbReference type="EMBL" id="CAG2212720.1"/>
    </source>
</evidence>
<comment type="caution">
    <text evidence="3">The sequence shown here is derived from an EMBL/GenBank/DDBJ whole genome shotgun (WGS) entry which is preliminary data.</text>
</comment>
<dbReference type="InterPro" id="IPR012337">
    <property type="entry name" value="RNaseH-like_sf"/>
</dbReference>
<accession>A0A8S3S1A3</accession>
<name>A0A8S3S1A3_MYTED</name>
<feature type="region of interest" description="Disordered" evidence="1">
    <location>
        <begin position="26"/>
        <end position="56"/>
    </location>
</feature>
<dbReference type="EMBL" id="CAJPWZ010001311">
    <property type="protein sequence ID" value="CAG2212720.1"/>
    <property type="molecule type" value="Genomic_DNA"/>
</dbReference>
<gene>
    <name evidence="3" type="ORF">MEDL_26677</name>
</gene>